<evidence type="ECO:0000256" key="4">
    <source>
        <dbReference type="ARBA" id="ARBA00022679"/>
    </source>
</evidence>
<proteinExistence type="inferred from homology"/>
<keyword evidence="6 9" id="KW-0418">Kinase</keyword>
<dbReference type="InterPro" id="IPR037528">
    <property type="entry name" value="ArgB"/>
</dbReference>
<accession>A0A838CT20</accession>
<evidence type="ECO:0000256" key="3">
    <source>
        <dbReference type="ARBA" id="ARBA00022605"/>
    </source>
</evidence>
<comment type="catalytic activity">
    <reaction evidence="8 9">
        <text>N-acetyl-L-glutamate + ATP = N-acetyl-L-glutamyl 5-phosphate + ADP</text>
        <dbReference type="Rhea" id="RHEA:14629"/>
        <dbReference type="ChEBI" id="CHEBI:30616"/>
        <dbReference type="ChEBI" id="CHEBI:44337"/>
        <dbReference type="ChEBI" id="CHEBI:57936"/>
        <dbReference type="ChEBI" id="CHEBI:456216"/>
        <dbReference type="EC" id="2.7.2.8"/>
    </reaction>
</comment>
<keyword evidence="7 9" id="KW-0067">ATP-binding</keyword>
<comment type="similarity">
    <text evidence="9">Belongs to the acetylglutamate kinase family. ArgB subfamily.</text>
</comment>
<dbReference type="InterPro" id="IPR036393">
    <property type="entry name" value="AceGlu_kinase-like_sf"/>
</dbReference>
<protein>
    <recommendedName>
        <fullName evidence="9">Acetylglutamate kinase</fullName>
        <ecNumber evidence="9">2.7.2.8</ecNumber>
    </recommendedName>
    <alternativeName>
        <fullName evidence="9">N-acetyl-L-glutamate 5-phosphotransferase</fullName>
    </alternativeName>
    <alternativeName>
        <fullName evidence="9">NAG kinase</fullName>
        <shortName evidence="9">NAGK</shortName>
    </alternativeName>
</protein>
<organism evidence="11 12">
    <name type="scientific">Halobacillus locisalis</name>
    <dbReference type="NCBI Taxonomy" id="220753"/>
    <lineage>
        <taxon>Bacteria</taxon>
        <taxon>Bacillati</taxon>
        <taxon>Bacillota</taxon>
        <taxon>Bacilli</taxon>
        <taxon>Bacillales</taxon>
        <taxon>Bacillaceae</taxon>
        <taxon>Halobacillus</taxon>
    </lineage>
</organism>
<keyword evidence="5 9" id="KW-0547">Nucleotide-binding</keyword>
<dbReference type="RefSeq" id="WP_181472091.1">
    <property type="nucleotide sequence ID" value="NZ_JACEFG010000002.1"/>
</dbReference>
<dbReference type="InterPro" id="IPR001048">
    <property type="entry name" value="Asp/Glu/Uridylate_kinase"/>
</dbReference>
<dbReference type="InterPro" id="IPR004662">
    <property type="entry name" value="AcgluKinase_fam"/>
</dbReference>
<evidence type="ECO:0000256" key="6">
    <source>
        <dbReference type="ARBA" id="ARBA00022777"/>
    </source>
</evidence>
<dbReference type="SUPFAM" id="SSF53633">
    <property type="entry name" value="Carbamate kinase-like"/>
    <property type="match status" value="1"/>
</dbReference>
<gene>
    <name evidence="9 11" type="primary">argB</name>
    <name evidence="11" type="ORF">H0266_09105</name>
</gene>
<comment type="pathway">
    <text evidence="1 9">Amino-acid biosynthesis; L-arginine biosynthesis; N(2)-acetyl-L-ornithine from L-glutamate: step 2/4.</text>
</comment>
<reference evidence="11 12" key="1">
    <citation type="journal article" date="2004" name="Extremophiles">
        <title>Halobacillus locisalis sp. nov., a halophilic bacterium isolated from a marine solar saltern of the Yellow Sea in Korea.</title>
        <authorList>
            <person name="Yoon J.H."/>
            <person name="Kang K.H."/>
            <person name="Oh T.K."/>
            <person name="Park Y.H."/>
        </authorList>
    </citation>
    <scope>NUCLEOTIDE SEQUENCE [LARGE SCALE GENOMIC DNA]</scope>
    <source>
        <strain evidence="11 12">KCTC 3788</strain>
    </source>
</reference>
<dbReference type="AlphaFoldDB" id="A0A838CT20"/>
<dbReference type="CDD" id="cd04238">
    <property type="entry name" value="AAK_NAGK-like"/>
    <property type="match status" value="1"/>
</dbReference>
<dbReference type="Gene3D" id="3.40.1160.10">
    <property type="entry name" value="Acetylglutamate kinase-like"/>
    <property type="match status" value="1"/>
</dbReference>
<keyword evidence="4 9" id="KW-0808">Transferase</keyword>
<dbReference type="GO" id="GO:0003991">
    <property type="term" value="F:acetylglutamate kinase activity"/>
    <property type="evidence" value="ECO:0007669"/>
    <property type="project" value="UniProtKB-UniRule"/>
</dbReference>
<dbReference type="GO" id="GO:0005524">
    <property type="term" value="F:ATP binding"/>
    <property type="evidence" value="ECO:0007669"/>
    <property type="project" value="UniProtKB-UniRule"/>
</dbReference>
<name>A0A838CT20_9BACI</name>
<dbReference type="Pfam" id="PF00696">
    <property type="entry name" value="AA_kinase"/>
    <property type="match status" value="1"/>
</dbReference>
<keyword evidence="2 9" id="KW-0055">Arginine biosynthesis</keyword>
<dbReference type="GO" id="GO:0042450">
    <property type="term" value="P:L-arginine biosynthetic process via ornithine"/>
    <property type="evidence" value="ECO:0007669"/>
    <property type="project" value="UniProtKB-UniRule"/>
</dbReference>
<evidence type="ECO:0000256" key="5">
    <source>
        <dbReference type="ARBA" id="ARBA00022741"/>
    </source>
</evidence>
<feature type="binding site" evidence="9">
    <location>
        <begin position="53"/>
        <end position="54"/>
    </location>
    <ligand>
        <name>substrate</name>
    </ligand>
</feature>
<dbReference type="EC" id="2.7.2.8" evidence="9"/>
<evidence type="ECO:0000256" key="1">
    <source>
        <dbReference type="ARBA" id="ARBA00004828"/>
    </source>
</evidence>
<dbReference type="PANTHER" id="PTHR23342">
    <property type="entry name" value="N-ACETYLGLUTAMATE SYNTHASE"/>
    <property type="match status" value="1"/>
</dbReference>
<dbReference type="PIRSF" id="PIRSF000728">
    <property type="entry name" value="NAGK"/>
    <property type="match status" value="1"/>
</dbReference>
<evidence type="ECO:0000256" key="2">
    <source>
        <dbReference type="ARBA" id="ARBA00022571"/>
    </source>
</evidence>
<feature type="site" description="Transition state stabilizer" evidence="9">
    <location>
        <position position="227"/>
    </location>
</feature>
<comment type="subcellular location">
    <subcellularLocation>
        <location evidence="9">Cytoplasm</location>
    </subcellularLocation>
</comment>
<evidence type="ECO:0000313" key="11">
    <source>
        <dbReference type="EMBL" id="MBA2175048.1"/>
    </source>
</evidence>
<evidence type="ECO:0000259" key="10">
    <source>
        <dbReference type="Pfam" id="PF00696"/>
    </source>
</evidence>
<evidence type="ECO:0000256" key="9">
    <source>
        <dbReference type="HAMAP-Rule" id="MF_00082"/>
    </source>
</evidence>
<keyword evidence="3 9" id="KW-0028">Amino-acid biosynthesis</keyword>
<feature type="domain" description="Aspartate/glutamate/uridylate kinase" evidence="10">
    <location>
        <begin position="17"/>
        <end position="245"/>
    </location>
</feature>
<keyword evidence="12" id="KW-1185">Reference proteome</keyword>
<evidence type="ECO:0000313" key="12">
    <source>
        <dbReference type="Proteomes" id="UP000571017"/>
    </source>
</evidence>
<evidence type="ECO:0000256" key="7">
    <source>
        <dbReference type="ARBA" id="ARBA00022840"/>
    </source>
</evidence>
<dbReference type="NCBIfam" id="TIGR00761">
    <property type="entry name" value="argB"/>
    <property type="match status" value="1"/>
</dbReference>
<feature type="binding site" evidence="9">
    <location>
        <position position="168"/>
    </location>
    <ligand>
        <name>substrate</name>
    </ligand>
</feature>
<feature type="site" description="Transition state stabilizer" evidence="9">
    <location>
        <position position="21"/>
    </location>
</feature>
<keyword evidence="9" id="KW-0963">Cytoplasm</keyword>
<comment type="caution">
    <text evidence="11">The sequence shown here is derived from an EMBL/GenBank/DDBJ whole genome shotgun (WGS) entry which is preliminary data.</text>
</comment>
<dbReference type="PANTHER" id="PTHR23342:SF0">
    <property type="entry name" value="N-ACETYLGLUTAMATE SYNTHASE, MITOCHONDRIAL"/>
    <property type="match status" value="1"/>
</dbReference>
<dbReference type="UniPathway" id="UPA00068">
    <property type="reaction ID" value="UER00107"/>
</dbReference>
<evidence type="ECO:0000256" key="8">
    <source>
        <dbReference type="ARBA" id="ARBA00048141"/>
    </source>
</evidence>
<dbReference type="GO" id="GO:0005737">
    <property type="term" value="C:cytoplasm"/>
    <property type="evidence" value="ECO:0007669"/>
    <property type="project" value="UniProtKB-SubCell"/>
</dbReference>
<feature type="binding site" evidence="9">
    <location>
        <position position="75"/>
    </location>
    <ligand>
        <name>substrate</name>
    </ligand>
</feature>
<dbReference type="Proteomes" id="UP000571017">
    <property type="component" value="Unassembled WGS sequence"/>
</dbReference>
<dbReference type="EMBL" id="JACEFG010000002">
    <property type="protein sequence ID" value="MBA2175048.1"/>
    <property type="molecule type" value="Genomic_DNA"/>
</dbReference>
<sequence length="271" mass="29395">MTMSKSMPVTEHKDKPVVVIKLGGSMLDQLTGDFYDSFKELIDHYHCIIVHGGGPAISRLLDRLRIEGVFYDGLRKTTAETLEVVEMTLGGTVNGHITSKLSERGLLPLGIKGSDAGLLKATIIDQERLGYVGEVSHVQPDVIHHCLQAGYTPVIAPLGKTESGQTVNINADVSAAAIAKAIGAEKLLFVTDVPGILRQGELIEETTPEEIASLIERGWIYGGMIPKVQSATQALSERLEEVMIVSGDRPLIKDQQMVGTTIRMKRKEGVE</sequence>
<dbReference type="FunFam" id="3.40.1160.10:FF:000004">
    <property type="entry name" value="Acetylglutamate kinase"/>
    <property type="match status" value="1"/>
</dbReference>
<dbReference type="HAMAP" id="MF_00082">
    <property type="entry name" value="ArgB"/>
    <property type="match status" value="1"/>
</dbReference>
<comment type="function">
    <text evidence="9">Catalyzes the ATP-dependent phosphorylation of N-acetyl-L-glutamate.</text>
</comment>